<reference evidence="12" key="2">
    <citation type="submission" date="2025-08" db="UniProtKB">
        <authorList>
            <consortium name="Ensembl"/>
        </authorList>
    </citation>
    <scope>IDENTIFICATION</scope>
</reference>
<dbReference type="PROSITE" id="PS50837">
    <property type="entry name" value="NACHT"/>
    <property type="match status" value="1"/>
</dbReference>
<keyword evidence="4" id="KW-0433">Leucine-rich repeat</keyword>
<dbReference type="Gene3D" id="3.40.50.300">
    <property type="entry name" value="P-loop containing nucleotide triphosphate hydrolases"/>
    <property type="match status" value="1"/>
</dbReference>
<dbReference type="PANTHER" id="PTHR45690">
    <property type="entry name" value="NACHT, LRR AND PYD DOMAINS-CONTAINING PROTEIN 12"/>
    <property type="match status" value="1"/>
</dbReference>
<reference evidence="12" key="3">
    <citation type="submission" date="2025-09" db="UniProtKB">
        <authorList>
            <consortium name="Ensembl"/>
        </authorList>
    </citation>
    <scope>IDENTIFICATION</scope>
</reference>
<dbReference type="GO" id="GO:1901223">
    <property type="term" value="P:negative regulation of non-canonical NF-kappaB signal transduction"/>
    <property type="evidence" value="ECO:0007669"/>
    <property type="project" value="UniProtKB-ARBA"/>
</dbReference>
<reference evidence="12 13" key="1">
    <citation type="submission" date="2012-10" db="EMBL/GenBank/DDBJ databases">
        <authorList>
            <consortium name="Gibbon Genome Sequencing Consortium"/>
        </authorList>
    </citation>
    <scope>NUCLEOTIDE SEQUENCE [LARGE SCALE GENOMIC DNA]</scope>
</reference>
<evidence type="ECO:0000256" key="3">
    <source>
        <dbReference type="ARBA" id="ARBA00022490"/>
    </source>
</evidence>
<dbReference type="GO" id="GO:0050727">
    <property type="term" value="P:regulation of inflammatory response"/>
    <property type="evidence" value="ECO:0007669"/>
    <property type="project" value="TreeGrafter"/>
</dbReference>
<proteinExistence type="inferred from homology"/>
<evidence type="ECO:0000256" key="4">
    <source>
        <dbReference type="ARBA" id="ARBA00022614"/>
    </source>
</evidence>
<keyword evidence="9" id="KW-0175">Coiled coil</keyword>
<dbReference type="GO" id="GO:0005829">
    <property type="term" value="C:cytosol"/>
    <property type="evidence" value="ECO:0007669"/>
    <property type="project" value="UniProtKB-ARBA"/>
</dbReference>
<dbReference type="GeneTree" id="ENSGT00940000161714"/>
<evidence type="ECO:0000259" key="11">
    <source>
        <dbReference type="PROSITE" id="PS50837"/>
    </source>
</evidence>
<organism evidence="12 13">
    <name type="scientific">Nomascus leucogenys</name>
    <name type="common">Northern white-cheeked gibbon</name>
    <name type="synonym">Hylobates leucogenys</name>
    <dbReference type="NCBI Taxonomy" id="61853"/>
    <lineage>
        <taxon>Eukaryota</taxon>
        <taxon>Metazoa</taxon>
        <taxon>Chordata</taxon>
        <taxon>Craniata</taxon>
        <taxon>Vertebrata</taxon>
        <taxon>Euteleostomi</taxon>
        <taxon>Mammalia</taxon>
        <taxon>Eutheria</taxon>
        <taxon>Euarchontoglires</taxon>
        <taxon>Primates</taxon>
        <taxon>Haplorrhini</taxon>
        <taxon>Catarrhini</taxon>
        <taxon>Hylobatidae</taxon>
        <taxon>Nomascus</taxon>
    </lineage>
</organism>
<dbReference type="Pfam" id="PF17779">
    <property type="entry name" value="WHD_NOD2"/>
    <property type="match status" value="1"/>
</dbReference>
<evidence type="ECO:0000256" key="9">
    <source>
        <dbReference type="SAM" id="Coils"/>
    </source>
</evidence>
<dbReference type="SUPFAM" id="SSF47986">
    <property type="entry name" value="DEATH domain"/>
    <property type="match status" value="1"/>
</dbReference>
<dbReference type="SUPFAM" id="SSF52047">
    <property type="entry name" value="RNI-like"/>
    <property type="match status" value="1"/>
</dbReference>
<dbReference type="GO" id="GO:0032651">
    <property type="term" value="P:regulation of interleukin-1 beta production"/>
    <property type="evidence" value="ECO:0007669"/>
    <property type="project" value="UniProtKB-ARBA"/>
</dbReference>
<dbReference type="GO" id="GO:0005524">
    <property type="term" value="F:ATP binding"/>
    <property type="evidence" value="ECO:0007669"/>
    <property type="project" value="UniProtKB-KW"/>
</dbReference>
<evidence type="ECO:0000256" key="1">
    <source>
        <dbReference type="ARBA" id="ARBA00004496"/>
    </source>
</evidence>
<dbReference type="GO" id="GO:0002376">
    <property type="term" value="P:immune system process"/>
    <property type="evidence" value="ECO:0007669"/>
    <property type="project" value="UniProtKB-KW"/>
</dbReference>
<dbReference type="InterPro" id="IPR001611">
    <property type="entry name" value="Leu-rich_rpt"/>
</dbReference>
<dbReference type="Ensembl" id="ENSNLET00000033283.1">
    <property type="protein sequence ID" value="ENSNLEP00000026932.1"/>
    <property type="gene ID" value="ENSNLEG00000010661.3"/>
</dbReference>
<dbReference type="EMBL" id="ADFV01131588">
    <property type="status" value="NOT_ANNOTATED_CDS"/>
    <property type="molecule type" value="Genomic_DNA"/>
</dbReference>
<dbReference type="Pfam" id="PF17776">
    <property type="entry name" value="NLRC4_HD2"/>
    <property type="match status" value="1"/>
</dbReference>
<dbReference type="InterPro" id="IPR004020">
    <property type="entry name" value="DAPIN"/>
</dbReference>
<accession>A0A2I3G4W5</accession>
<keyword evidence="3" id="KW-0963">Cytoplasm</keyword>
<dbReference type="InterPro" id="IPR011029">
    <property type="entry name" value="DEATH-like_dom_sf"/>
</dbReference>
<comment type="similarity">
    <text evidence="2">Belongs to the NLRP family.</text>
</comment>
<dbReference type="InterPro" id="IPR041267">
    <property type="entry name" value="NLRP_HD2"/>
</dbReference>
<dbReference type="Gene3D" id="1.10.533.10">
    <property type="entry name" value="Death Domain, Fas"/>
    <property type="match status" value="1"/>
</dbReference>
<evidence type="ECO:0000259" key="10">
    <source>
        <dbReference type="PROSITE" id="PS50824"/>
    </source>
</evidence>
<evidence type="ECO:0000256" key="2">
    <source>
        <dbReference type="ARBA" id="ARBA00008665"/>
    </source>
</evidence>
<dbReference type="PANTHER" id="PTHR45690:SF14">
    <property type="entry name" value="NACHT, LRR AND PYD DOMAINS-CONTAINING PROTEIN 2"/>
    <property type="match status" value="1"/>
</dbReference>
<dbReference type="EMBL" id="ADFV01131593">
    <property type="status" value="NOT_ANNOTATED_CDS"/>
    <property type="molecule type" value="Genomic_DNA"/>
</dbReference>
<dbReference type="EMBL" id="ADFV01131594">
    <property type="status" value="NOT_ANNOTATED_CDS"/>
    <property type="molecule type" value="Genomic_DNA"/>
</dbReference>
<dbReference type="InterPro" id="IPR007111">
    <property type="entry name" value="NACHT_NTPase"/>
</dbReference>
<dbReference type="PROSITE" id="PS50824">
    <property type="entry name" value="DAPIN"/>
    <property type="match status" value="1"/>
</dbReference>
<dbReference type="CDD" id="cd08320">
    <property type="entry name" value="Pyrin_NALPs"/>
    <property type="match status" value="1"/>
</dbReference>
<keyword evidence="7" id="KW-0067">ATP-binding</keyword>
<dbReference type="Pfam" id="PF13516">
    <property type="entry name" value="LRR_6"/>
    <property type="match status" value="2"/>
</dbReference>
<dbReference type="EMBL" id="ADFV01131589">
    <property type="status" value="NOT_ANNOTATED_CDS"/>
    <property type="molecule type" value="Genomic_DNA"/>
</dbReference>
<dbReference type="EMBL" id="ADFV01131591">
    <property type="status" value="NOT_ANNOTATED_CDS"/>
    <property type="molecule type" value="Genomic_DNA"/>
</dbReference>
<dbReference type="EMBL" id="ADFV01131592">
    <property type="status" value="NOT_ANNOTATED_CDS"/>
    <property type="molecule type" value="Genomic_DNA"/>
</dbReference>
<dbReference type="Gene3D" id="3.80.10.10">
    <property type="entry name" value="Ribonuclease Inhibitor"/>
    <property type="match status" value="2"/>
</dbReference>
<evidence type="ECO:0000256" key="6">
    <source>
        <dbReference type="ARBA" id="ARBA00022741"/>
    </source>
</evidence>
<dbReference type="InterPro" id="IPR027417">
    <property type="entry name" value="P-loop_NTPase"/>
</dbReference>
<dbReference type="EMBL" id="ADFV01131587">
    <property type="status" value="NOT_ANNOTATED_CDS"/>
    <property type="molecule type" value="Genomic_DNA"/>
</dbReference>
<comment type="subcellular location">
    <subcellularLocation>
        <location evidence="1">Cytoplasm</location>
    </subcellularLocation>
</comment>
<feature type="domain" description="Pyrin" evidence="10">
    <location>
        <begin position="1"/>
        <end position="98"/>
    </location>
</feature>
<evidence type="ECO:0000313" key="13">
    <source>
        <dbReference type="Proteomes" id="UP000001073"/>
    </source>
</evidence>
<dbReference type="Proteomes" id="UP000001073">
    <property type="component" value="Chromosome 10"/>
</dbReference>
<dbReference type="EMBL" id="ADFV01131590">
    <property type="status" value="NOT_ANNOTATED_CDS"/>
    <property type="molecule type" value="Genomic_DNA"/>
</dbReference>
<dbReference type="AlphaFoldDB" id="A0A2I3G4W5"/>
<dbReference type="InterPro" id="IPR032675">
    <property type="entry name" value="LRR_dom_sf"/>
</dbReference>
<feature type="coiled-coil region" evidence="9">
    <location>
        <begin position="878"/>
        <end position="909"/>
    </location>
</feature>
<evidence type="ECO:0000256" key="5">
    <source>
        <dbReference type="ARBA" id="ARBA00022737"/>
    </source>
</evidence>
<dbReference type="InterPro" id="IPR041075">
    <property type="entry name" value="NOD1/2_WH"/>
</dbReference>
<protein>
    <submittedName>
        <fullName evidence="12">NLR family pyrin domain containing 2</fullName>
    </submittedName>
</protein>
<keyword evidence="5" id="KW-0677">Repeat</keyword>
<keyword evidence="6" id="KW-0547">Nucleotide-binding</keyword>
<dbReference type="Pfam" id="PF02758">
    <property type="entry name" value="PYRIN"/>
    <property type="match status" value="1"/>
</dbReference>
<feature type="domain" description="NACHT" evidence="11">
    <location>
        <begin position="201"/>
        <end position="443"/>
    </location>
</feature>
<keyword evidence="8" id="KW-0391">Immunity</keyword>
<evidence type="ECO:0000313" key="12">
    <source>
        <dbReference type="Ensembl" id="ENSNLEP00000026932.1"/>
    </source>
</evidence>
<keyword evidence="13" id="KW-1185">Reference proteome</keyword>
<dbReference type="InterPro" id="IPR050637">
    <property type="entry name" value="NLRP_innate_immun_reg"/>
</dbReference>
<sequence>MVSPAPMGFNLPALLEQLSQDELSKFKSLITTVSLANELQKIPHKEVDKADRKQLAEILTSHCHSYWVEMATIQVFEKMHRMDLSESAKDELREAALKSFNKNKPLSLAFTETEEDVTCLTKEVFKGEKPDNRYRYILKTKFREMWKSWPGDSKEVQVMAERYKMLIPFSNPRVLPGPFSYTVVLHGPAALGKPRWDDIPHILAQAQKILFVIDGFDELGAPPGALIQDICGDWEKKKPVPVLLGSLLKRSMLPKAGLLVTTRSRALRDLRLLAEEPIYIRVEGFLEEDRRAYFLRHFGDEDQAMRAFELMRSNAALFQLGSAPAVCWIVCTTLKLQMEKGEDLAPTCLTRTELFLRFLCSRFPQGAQLRGALRKLSLLAAQGLWAQMSVLHREDLERLGVQESDLRPFLDGHILRQDTVSKGCYSFIHLSFQQFLAALFYALEKEEEEDRDGHAWDIGDVQKLLSGGERLRNPDLIQAGYYSFGLANERRAKELEATFGCRISPDIKQELLRCDVSCKGGHSTMTDLKELLGCLYESQEEELVKEVMAQFKEISLHLNAVDVVPSSFCVKHCRNLQKMSLQVIKAELPENVTVSESDAEAERSQDDEHVLPFWTDLCSIFGSNKDLMGLTINNSFLSASLVRILCEQIASDTCHLQRVVFKNISPADALRNLCLALRAHKTVTYLTLQGNDQNDMLPTLCEVLRHPECNLRYLGYSLALSPRLQCHNLGSLQPLWDYRHPAVFFRRCITPLRTHRFGFSFFLWLISRLWNCDITSDGCCDLAKLLQEKSSLSCLDLGLNHIGVIGVKLLCEALRKPLCNLKCLWLWGCSIPPFSCEDLCSALSCNQSLVTLDLGQNPLGSSGVKMLFETLTRPNGTLQTLRLKIDNFNDELDKLLEEIEENNPQLIIDTEKHDPWKKRPSSHDFMI</sequence>
<evidence type="ECO:0000256" key="7">
    <source>
        <dbReference type="ARBA" id="ARBA00022840"/>
    </source>
</evidence>
<gene>
    <name evidence="12" type="primary">NLRP2</name>
</gene>
<dbReference type="Pfam" id="PF05729">
    <property type="entry name" value="NACHT"/>
    <property type="match status" value="1"/>
</dbReference>
<evidence type="ECO:0000256" key="8">
    <source>
        <dbReference type="ARBA" id="ARBA00022859"/>
    </source>
</evidence>
<dbReference type="SMART" id="SM01289">
    <property type="entry name" value="PYRIN"/>
    <property type="match status" value="1"/>
</dbReference>
<dbReference type="EMBL" id="ADFV01131595">
    <property type="status" value="NOT_ANNOTATED_CDS"/>
    <property type="molecule type" value="Genomic_DNA"/>
</dbReference>
<name>A0A2I3G4W5_NOMLE</name>
<dbReference type="EMBL" id="ADFV01131596">
    <property type="status" value="NOT_ANNOTATED_CDS"/>
    <property type="molecule type" value="Genomic_DNA"/>
</dbReference>
<dbReference type="FunFam" id="1.10.533.10:FF:000067">
    <property type="entry name" value="NLR family pyrin domain containing 2"/>
    <property type="match status" value="1"/>
</dbReference>
<dbReference type="SMART" id="SM00368">
    <property type="entry name" value="LRR_RI"/>
    <property type="match status" value="4"/>
</dbReference>